<accession>A0AB35MEK6</accession>
<gene>
    <name evidence="6" type="ORF">QQ002_01430</name>
</gene>
<evidence type="ECO:0000313" key="7">
    <source>
        <dbReference type="Proteomes" id="UP001172756"/>
    </source>
</evidence>
<keyword evidence="3" id="KW-0479">Metal-binding</keyword>
<evidence type="ECO:0000256" key="1">
    <source>
        <dbReference type="ARBA" id="ARBA00001946"/>
    </source>
</evidence>
<sequence length="215" mass="22606">MTGTRGIVFALDGVLVDTDETSFRAWATVASRLGIAFGRDDHDRLRGLSRTETLDAILALGDADVSRTEKELLADERSAIHRELVRGLSPRDVDPAVPALLADLRARGLRLAVASASRSSRMILERTGLRDRFDAVSDGANMSRREPDPEGLLRAADLLALPAYQCAAVVSTREGAGAAHAGGFGEVLGLGDAAAHPDVTRVLTSVAGIAALVSV</sequence>
<evidence type="ECO:0000256" key="2">
    <source>
        <dbReference type="ARBA" id="ARBA00006171"/>
    </source>
</evidence>
<proteinExistence type="inferred from homology"/>
<evidence type="ECO:0000256" key="3">
    <source>
        <dbReference type="ARBA" id="ARBA00022723"/>
    </source>
</evidence>
<dbReference type="InterPro" id="IPR036412">
    <property type="entry name" value="HAD-like_sf"/>
</dbReference>
<reference evidence="6 7" key="1">
    <citation type="submission" date="2023-06" db="EMBL/GenBank/DDBJ databases">
        <title>SYSU T0a273.</title>
        <authorList>
            <person name="Gao L."/>
            <person name="Fang B.-Z."/>
            <person name="Li W.-J."/>
        </authorList>
    </citation>
    <scope>NUCLEOTIDE SEQUENCE [LARGE SCALE GENOMIC DNA]</scope>
    <source>
        <strain evidence="6 7">SYSU T0a273</strain>
    </source>
</reference>
<keyword evidence="4" id="KW-0460">Magnesium</keyword>
<protein>
    <submittedName>
        <fullName evidence="6">HAD hydrolase-like protein</fullName>
    </submittedName>
</protein>
<dbReference type="Pfam" id="PF00702">
    <property type="entry name" value="Hydrolase"/>
    <property type="match status" value="1"/>
</dbReference>
<keyword evidence="6" id="KW-0378">Hydrolase</keyword>
<dbReference type="Proteomes" id="UP001172756">
    <property type="component" value="Unassembled WGS sequence"/>
</dbReference>
<comment type="cofactor">
    <cofactor evidence="1">
        <name>Mg(2+)</name>
        <dbReference type="ChEBI" id="CHEBI:18420"/>
    </cofactor>
</comment>
<dbReference type="GO" id="GO:0016787">
    <property type="term" value="F:hydrolase activity"/>
    <property type="evidence" value="ECO:0007669"/>
    <property type="project" value="UniProtKB-KW"/>
</dbReference>
<dbReference type="AlphaFoldDB" id="A0AB35MEK6"/>
<dbReference type="EMBL" id="JAUHQB010000001">
    <property type="protein sequence ID" value="MDN4482197.1"/>
    <property type="molecule type" value="Genomic_DNA"/>
</dbReference>
<dbReference type="PANTHER" id="PTHR46193:SF18">
    <property type="entry name" value="HEXITOL PHOSPHATASE B"/>
    <property type="match status" value="1"/>
</dbReference>
<evidence type="ECO:0000256" key="4">
    <source>
        <dbReference type="ARBA" id="ARBA00022842"/>
    </source>
</evidence>
<evidence type="ECO:0000313" key="6">
    <source>
        <dbReference type="EMBL" id="MDN4482197.1"/>
    </source>
</evidence>
<name>A0AB35MEK6_9MICO</name>
<dbReference type="GO" id="GO:0046872">
    <property type="term" value="F:metal ion binding"/>
    <property type="evidence" value="ECO:0007669"/>
    <property type="project" value="UniProtKB-KW"/>
</dbReference>
<organism evidence="6 7">
    <name type="scientific">Demequina lignilytica</name>
    <dbReference type="NCBI Taxonomy" id="3051663"/>
    <lineage>
        <taxon>Bacteria</taxon>
        <taxon>Bacillati</taxon>
        <taxon>Actinomycetota</taxon>
        <taxon>Actinomycetes</taxon>
        <taxon>Micrococcales</taxon>
        <taxon>Demequinaceae</taxon>
        <taxon>Demequina</taxon>
    </lineage>
</organism>
<dbReference type="SUPFAM" id="SSF56784">
    <property type="entry name" value="HAD-like"/>
    <property type="match status" value="1"/>
</dbReference>
<comment type="caution">
    <text evidence="6">The sequence shown here is derived from an EMBL/GenBank/DDBJ whole genome shotgun (WGS) entry which is preliminary data.</text>
</comment>
<dbReference type="InterPro" id="IPR023214">
    <property type="entry name" value="HAD_sf"/>
</dbReference>
<dbReference type="InterPro" id="IPR051600">
    <property type="entry name" value="Beta-PGM-like"/>
</dbReference>
<dbReference type="PANTHER" id="PTHR46193">
    <property type="entry name" value="6-PHOSPHOGLUCONATE PHOSPHATASE"/>
    <property type="match status" value="1"/>
</dbReference>
<dbReference type="Gene3D" id="3.40.50.1000">
    <property type="entry name" value="HAD superfamily/HAD-like"/>
    <property type="match status" value="1"/>
</dbReference>
<evidence type="ECO:0000256" key="5">
    <source>
        <dbReference type="ARBA" id="ARBA00023277"/>
    </source>
</evidence>
<keyword evidence="5" id="KW-0119">Carbohydrate metabolism</keyword>
<dbReference type="RefSeq" id="WP_301159395.1">
    <property type="nucleotide sequence ID" value="NZ_JAUHQB010000001.1"/>
</dbReference>
<comment type="similarity">
    <text evidence="2">Belongs to the HAD-like hydrolase superfamily. CbbY/CbbZ/Gph/YieH family.</text>
</comment>
<dbReference type="InterPro" id="IPR023198">
    <property type="entry name" value="PGP-like_dom2"/>
</dbReference>
<dbReference type="Gene3D" id="1.10.150.240">
    <property type="entry name" value="Putative phosphatase, domain 2"/>
    <property type="match status" value="1"/>
</dbReference>